<protein>
    <submittedName>
        <fullName evidence="1">Uncharacterized protein</fullName>
    </submittedName>
</protein>
<gene>
    <name evidence="1" type="ORF">L3Q82_005408</name>
</gene>
<proteinExistence type="predicted"/>
<keyword evidence="2" id="KW-1185">Reference proteome</keyword>
<name>A0ACB8VAB3_9TELE</name>
<evidence type="ECO:0000313" key="2">
    <source>
        <dbReference type="Proteomes" id="UP000831701"/>
    </source>
</evidence>
<sequence>MSLTKGVIKEAKNTRANPPGPKYVRVMTSSSTGVSPHRAGTPHCHSAGDRSGDTRRVPNMSTGPRTQAAFIQGNQNTVEHEASHSALFYLLQEVSKLASPIHSSFLDENPPSTWLSETSVEREEEGAHLFQISNKSCQHSLSHLSHYNQMKEGQEKSHDSKVTALVEPLSEHNSPWKVLSLINLQCERLLHHSDVEESDPSSVSSPDKLSHSTDKLLTVTDQRVEVDCVSVECTLKPSRLKCERQEVPACVGPMEDARVDCSGGASSYKPQCFVQSQTAEKTDTFGPKLVEKNATASSQHKDKRELSVNRQFEWNKECKMDCLSSEWDVLNVLLSENASSRMHLPDAFIDTQVTFNSKEDVGVTLSKPALTLDHNANLALASDTHLPPPSSILSSSQSASLLFITTEKCHLLSEQDDIVTASKPDCTHAPIEEKSDAVAQLKSCISHNGETNPSLPETSEPETKCMQKEEISSPSAQQWRSKTPRKQPHPSRSPDIQDPDFQGVTFRMDTELDDSREQCRLLITSKYSKRLCKSVRKPKMRTRMSQKSIKTSSSDEESDLATSISKLFAAALCLLFYEDRLFAGGGGGGGESLEWEAEKSKMQSDAQVFFCE</sequence>
<reference evidence="1" key="1">
    <citation type="submission" date="2022-04" db="EMBL/GenBank/DDBJ databases">
        <title>Jade perch genome.</title>
        <authorList>
            <person name="Chao B."/>
        </authorList>
    </citation>
    <scope>NUCLEOTIDE SEQUENCE</scope>
    <source>
        <strain evidence="1">CB-2022</strain>
    </source>
</reference>
<comment type="caution">
    <text evidence="1">The sequence shown here is derived from an EMBL/GenBank/DDBJ whole genome shotgun (WGS) entry which is preliminary data.</text>
</comment>
<dbReference type="EMBL" id="CM041553">
    <property type="protein sequence ID" value="KAI3352456.1"/>
    <property type="molecule type" value="Genomic_DNA"/>
</dbReference>
<organism evidence="1 2">
    <name type="scientific">Scortum barcoo</name>
    <name type="common">barcoo grunter</name>
    <dbReference type="NCBI Taxonomy" id="214431"/>
    <lineage>
        <taxon>Eukaryota</taxon>
        <taxon>Metazoa</taxon>
        <taxon>Chordata</taxon>
        <taxon>Craniata</taxon>
        <taxon>Vertebrata</taxon>
        <taxon>Euteleostomi</taxon>
        <taxon>Actinopterygii</taxon>
        <taxon>Neopterygii</taxon>
        <taxon>Teleostei</taxon>
        <taxon>Neoteleostei</taxon>
        <taxon>Acanthomorphata</taxon>
        <taxon>Eupercaria</taxon>
        <taxon>Centrarchiformes</taxon>
        <taxon>Terapontoidei</taxon>
        <taxon>Terapontidae</taxon>
        <taxon>Scortum</taxon>
    </lineage>
</organism>
<evidence type="ECO:0000313" key="1">
    <source>
        <dbReference type="EMBL" id="KAI3352456.1"/>
    </source>
</evidence>
<accession>A0ACB8VAB3</accession>
<dbReference type="Proteomes" id="UP000831701">
    <property type="component" value="Chromosome 23"/>
</dbReference>